<evidence type="ECO:0000313" key="2">
    <source>
        <dbReference type="EMBL" id="CAE0824987.1"/>
    </source>
</evidence>
<organism evidence="2">
    <name type="scientific">Eutreptiella gymnastica</name>
    <dbReference type="NCBI Taxonomy" id="73025"/>
    <lineage>
        <taxon>Eukaryota</taxon>
        <taxon>Discoba</taxon>
        <taxon>Euglenozoa</taxon>
        <taxon>Euglenida</taxon>
        <taxon>Spirocuta</taxon>
        <taxon>Euglenophyceae</taxon>
        <taxon>Eutreptiales</taxon>
        <taxon>Eutreptiaceae</taxon>
        <taxon>Eutreptiella</taxon>
    </lineage>
</organism>
<protein>
    <submittedName>
        <fullName evidence="2">Uncharacterized protein</fullName>
    </submittedName>
</protein>
<reference evidence="2" key="1">
    <citation type="submission" date="2021-01" db="EMBL/GenBank/DDBJ databases">
        <authorList>
            <person name="Corre E."/>
            <person name="Pelletier E."/>
            <person name="Niang G."/>
            <person name="Scheremetjew M."/>
            <person name="Finn R."/>
            <person name="Kale V."/>
            <person name="Holt S."/>
            <person name="Cochrane G."/>
            <person name="Meng A."/>
            <person name="Brown T."/>
            <person name="Cohen L."/>
        </authorList>
    </citation>
    <scope>NUCLEOTIDE SEQUENCE</scope>
    <source>
        <strain evidence="2">CCMP1594</strain>
    </source>
</reference>
<dbReference type="AlphaFoldDB" id="A0A7S4G4R9"/>
<name>A0A7S4G4R9_9EUGL</name>
<feature type="compositionally biased region" description="Basic and acidic residues" evidence="1">
    <location>
        <begin position="23"/>
        <end position="36"/>
    </location>
</feature>
<feature type="region of interest" description="Disordered" evidence="1">
    <location>
        <begin position="1"/>
        <end position="63"/>
    </location>
</feature>
<sequence>MPLDQLPSAPTLGQLHSAGAGAETRHGATLNEEHPSRMPSPTNGTSPLHRPPGHGQCRPLSPSNAGTQFCTSLLRLPGAPPGQLASTAPDVTSCQAVEVVLHRDPSFRCQAQQPPTFHSSLQPSAHAAPKPCTCARIMFPMNRTHLGRRDDTLGSIIR</sequence>
<dbReference type="EMBL" id="HBJA01104991">
    <property type="protein sequence ID" value="CAE0824987.1"/>
    <property type="molecule type" value="Transcribed_RNA"/>
</dbReference>
<gene>
    <name evidence="2" type="ORF">EGYM00163_LOCUS36230</name>
</gene>
<proteinExistence type="predicted"/>
<accession>A0A7S4G4R9</accession>
<evidence type="ECO:0000256" key="1">
    <source>
        <dbReference type="SAM" id="MobiDB-lite"/>
    </source>
</evidence>